<keyword evidence="1" id="KW-0732">Signal</keyword>
<keyword evidence="4" id="KW-1185">Reference proteome</keyword>
<evidence type="ECO:0000313" key="2">
    <source>
        <dbReference type="EMBL" id="EPZ35306.1"/>
    </source>
</evidence>
<organism evidence="2 4">
    <name type="scientific">Rozella allomycis (strain CSF55)</name>
    <dbReference type="NCBI Taxonomy" id="988480"/>
    <lineage>
        <taxon>Eukaryota</taxon>
        <taxon>Fungi</taxon>
        <taxon>Fungi incertae sedis</taxon>
        <taxon>Cryptomycota</taxon>
        <taxon>Cryptomycota incertae sedis</taxon>
        <taxon>Rozella</taxon>
    </lineage>
</organism>
<dbReference type="Proteomes" id="UP000030755">
    <property type="component" value="Unassembled WGS sequence"/>
</dbReference>
<dbReference type="HOGENOM" id="CLU_915731_0_0_1"/>
<dbReference type="Proteomes" id="UP000281549">
    <property type="component" value="Unassembled WGS sequence"/>
</dbReference>
<feature type="chain" id="PRO_5040560503" evidence="1">
    <location>
        <begin position="20"/>
        <end position="304"/>
    </location>
</feature>
<accession>A0A075B2V3</accession>
<evidence type="ECO:0000313" key="5">
    <source>
        <dbReference type="Proteomes" id="UP000281549"/>
    </source>
</evidence>
<feature type="signal peptide" evidence="1">
    <location>
        <begin position="1"/>
        <end position="19"/>
    </location>
</feature>
<protein>
    <submittedName>
        <fullName evidence="2">Uncharacterized protein</fullName>
    </submittedName>
</protein>
<reference evidence="3" key="3">
    <citation type="submission" date="2018-08" db="EMBL/GenBank/DDBJ databases">
        <title>Leveraging single-cell genomics to expand the Fungal Tree of Life.</title>
        <authorList>
            <consortium name="DOE Joint Genome Institute"/>
            <person name="Ahrendt S.R."/>
            <person name="Quandt C.A."/>
            <person name="Ciobanu D."/>
            <person name="Clum A."/>
            <person name="Salamov A."/>
            <person name="Andreopoulos B."/>
            <person name="Cheng J.-F."/>
            <person name="Woyke T."/>
            <person name="Pelin A."/>
            <person name="Henrissat B."/>
            <person name="Reynolds N."/>
            <person name="Benny G.L."/>
            <person name="Smith M.E."/>
            <person name="James T.Y."/>
            <person name="Grigoriev I.V."/>
        </authorList>
    </citation>
    <scope>NUCLEOTIDE SEQUENCE</scope>
    <source>
        <strain evidence="3">CSF55</strain>
    </source>
</reference>
<proteinExistence type="predicted"/>
<reference evidence="5" key="2">
    <citation type="journal article" date="2018" name="Nat. Microbiol.">
        <title>Leveraging single-cell genomics to expand the fungal tree of life.</title>
        <authorList>
            <person name="Ahrendt S.R."/>
            <person name="Quandt C.A."/>
            <person name="Ciobanu D."/>
            <person name="Clum A."/>
            <person name="Salamov A."/>
            <person name="Andreopoulos B."/>
            <person name="Cheng J.F."/>
            <person name="Woyke T."/>
            <person name="Pelin A."/>
            <person name="Henrissat B."/>
            <person name="Reynolds N.K."/>
            <person name="Benny G.L."/>
            <person name="Smith M.E."/>
            <person name="James T.Y."/>
            <person name="Grigoriev I.V."/>
        </authorList>
    </citation>
    <scope>NUCLEOTIDE SEQUENCE [LARGE SCALE GENOMIC DNA]</scope>
    <source>
        <strain evidence="5">CSF55</strain>
    </source>
</reference>
<name>A0A075B2V3_ROZAC</name>
<gene>
    <name evidence="2" type="ORF">O9G_000702</name>
    <name evidence="3" type="ORF">ROZALSC1DRAFT_30151</name>
</gene>
<dbReference type="EMBL" id="ML005555">
    <property type="protein sequence ID" value="RKP18120.1"/>
    <property type="molecule type" value="Genomic_DNA"/>
</dbReference>
<evidence type="ECO:0000313" key="4">
    <source>
        <dbReference type="Proteomes" id="UP000030755"/>
    </source>
</evidence>
<reference evidence="2 4" key="1">
    <citation type="journal article" date="2013" name="Curr. Biol.">
        <title>Shared signatures of parasitism and phylogenomics unite Cryptomycota and microsporidia.</title>
        <authorList>
            <person name="James T.Y."/>
            <person name="Pelin A."/>
            <person name="Bonen L."/>
            <person name="Ahrendt S."/>
            <person name="Sain D."/>
            <person name="Corradi N."/>
            <person name="Stajich J.E."/>
        </authorList>
    </citation>
    <scope>NUCLEOTIDE SEQUENCE [LARGE SCALE GENOMIC DNA]</scope>
    <source>
        <strain evidence="2">CSF55</strain>
        <strain evidence="2">CSF55</strain>
    </source>
</reference>
<dbReference type="AlphaFoldDB" id="A0A075B2V3"/>
<dbReference type="EMBL" id="KE560848">
    <property type="protein sequence ID" value="EPZ35306.1"/>
    <property type="molecule type" value="Genomic_DNA"/>
</dbReference>
<evidence type="ECO:0000256" key="1">
    <source>
        <dbReference type="SAM" id="SignalP"/>
    </source>
</evidence>
<sequence length="304" mass="33618">MRILGYFTASIFLLQYVHGFEVAVAGYLAGVEPSFLVDLLGIPEVAGNVTRYLGQICETDDQTPMENSKTVVILPVTPEKIDKKQLELFIQYNFESLSSIRDYLKNTLLPKAGSAKARPIEIPKTKELTEVVVVDNLAEYINRQKNNMGSANGFLSSNPLANTEVASPIEIIGTQDLSTPDILKDPLQEGQGSFENVLLENVDETHSEPKKIIGKKKKKHLNDNLVVYEETKVKNETLSNTNYIESSVTPETLGSEVSHITANQTNSENNDKSNTLNNSSGSSFDTNFVLTGFFACLFSRIFLN</sequence>
<evidence type="ECO:0000313" key="3">
    <source>
        <dbReference type="EMBL" id="RKP18120.1"/>
    </source>
</evidence>